<keyword evidence="8" id="KW-1185">Reference proteome</keyword>
<dbReference type="InterPro" id="IPR000086">
    <property type="entry name" value="NUDIX_hydrolase_dom"/>
</dbReference>
<dbReference type="InterPro" id="IPR045121">
    <property type="entry name" value="CoAse"/>
</dbReference>
<keyword evidence="4" id="KW-0378">Hydrolase</keyword>
<dbReference type="PROSITE" id="PS51462">
    <property type="entry name" value="NUDIX"/>
    <property type="match status" value="1"/>
</dbReference>
<sequence>MSAIRDRLVDMHLRGHRRDVHGIRSENEMAPETRRDAAVLIAVTERAEEDGPGPGVFLIERPAKMRNHGGQVALPGGAIDPGENAVQAALREAHEEIALPLSAVHVIGPTDRYVTGTGFSITPILATVSPNLKLRANPAEVDEWFEAPLSHLLDPASWSTRSLFYRGRDRQFLETHWDGHHIWGATAGIFANLAMRLGWEGWD</sequence>
<keyword evidence="3" id="KW-0479">Metal-binding</keyword>
<dbReference type="GO" id="GO:0046872">
    <property type="term" value="F:metal ion binding"/>
    <property type="evidence" value="ECO:0007669"/>
    <property type="project" value="UniProtKB-KW"/>
</dbReference>
<evidence type="ECO:0000313" key="7">
    <source>
        <dbReference type="EMBL" id="AKM10186.1"/>
    </source>
</evidence>
<dbReference type="STRING" id="1348774.AB433_09705"/>
<keyword evidence="6" id="KW-0464">Manganese</keyword>
<dbReference type="KEGG" id="cna:AB433_09705"/>
<keyword evidence="5" id="KW-0460">Magnesium</keyword>
<dbReference type="SUPFAM" id="SSF55811">
    <property type="entry name" value="Nudix"/>
    <property type="match status" value="1"/>
</dbReference>
<comment type="cofactor">
    <cofactor evidence="1">
        <name>Mn(2+)</name>
        <dbReference type="ChEBI" id="CHEBI:29035"/>
    </cofactor>
</comment>
<dbReference type="PANTHER" id="PTHR12992">
    <property type="entry name" value="NUDIX HYDROLASE"/>
    <property type="match status" value="1"/>
</dbReference>
<dbReference type="OrthoDB" id="9802805at2"/>
<dbReference type="RefSeq" id="WP_047820859.1">
    <property type="nucleotide sequence ID" value="NZ_CP011770.1"/>
</dbReference>
<evidence type="ECO:0000256" key="2">
    <source>
        <dbReference type="ARBA" id="ARBA00001946"/>
    </source>
</evidence>
<dbReference type="AlphaFoldDB" id="A0A0G3XHU4"/>
<dbReference type="GO" id="GO:0010945">
    <property type="term" value="F:coenzyme A diphosphatase activity"/>
    <property type="evidence" value="ECO:0007669"/>
    <property type="project" value="InterPro"/>
</dbReference>
<dbReference type="Pfam" id="PF00293">
    <property type="entry name" value="NUDIX"/>
    <property type="match status" value="1"/>
</dbReference>
<evidence type="ECO:0000256" key="4">
    <source>
        <dbReference type="ARBA" id="ARBA00022801"/>
    </source>
</evidence>
<comment type="cofactor">
    <cofactor evidence="2">
        <name>Mg(2+)</name>
        <dbReference type="ChEBI" id="CHEBI:18420"/>
    </cofactor>
</comment>
<name>A0A0G3XHU4_9SPHN</name>
<dbReference type="Gene3D" id="3.90.79.10">
    <property type="entry name" value="Nucleoside Triphosphate Pyrophosphohydrolase"/>
    <property type="match status" value="1"/>
</dbReference>
<evidence type="ECO:0000256" key="5">
    <source>
        <dbReference type="ARBA" id="ARBA00022842"/>
    </source>
</evidence>
<dbReference type="EMBL" id="CP011770">
    <property type="protein sequence ID" value="AKM10186.1"/>
    <property type="molecule type" value="Genomic_DNA"/>
</dbReference>
<organism evidence="7 8">
    <name type="scientific">Croceicoccus naphthovorans</name>
    <dbReference type="NCBI Taxonomy" id="1348774"/>
    <lineage>
        <taxon>Bacteria</taxon>
        <taxon>Pseudomonadati</taxon>
        <taxon>Pseudomonadota</taxon>
        <taxon>Alphaproteobacteria</taxon>
        <taxon>Sphingomonadales</taxon>
        <taxon>Erythrobacteraceae</taxon>
        <taxon>Croceicoccus</taxon>
    </lineage>
</organism>
<evidence type="ECO:0000256" key="3">
    <source>
        <dbReference type="ARBA" id="ARBA00022723"/>
    </source>
</evidence>
<accession>A0A0G3XHU4</accession>
<proteinExistence type="predicted"/>
<dbReference type="PANTHER" id="PTHR12992:SF11">
    <property type="entry name" value="MITOCHONDRIAL COENZYME A DIPHOSPHATASE NUDT8"/>
    <property type="match status" value="1"/>
</dbReference>
<reference evidence="7 8" key="1">
    <citation type="submission" date="2015-06" db="EMBL/GenBank/DDBJ databases">
        <authorList>
            <person name="Zeng Y."/>
            <person name="Huang Y."/>
        </authorList>
    </citation>
    <scope>NUCLEOTIDE SEQUENCE [LARGE SCALE GENOMIC DNA]</scope>
    <source>
        <strain evidence="7 8">PQ-2</strain>
    </source>
</reference>
<evidence type="ECO:0000313" key="8">
    <source>
        <dbReference type="Proteomes" id="UP000035287"/>
    </source>
</evidence>
<dbReference type="PATRIC" id="fig|1348774.3.peg.2035"/>
<evidence type="ECO:0000256" key="1">
    <source>
        <dbReference type="ARBA" id="ARBA00001936"/>
    </source>
</evidence>
<evidence type="ECO:0000256" key="6">
    <source>
        <dbReference type="ARBA" id="ARBA00023211"/>
    </source>
</evidence>
<dbReference type="Proteomes" id="UP000035287">
    <property type="component" value="Chromosome"/>
</dbReference>
<dbReference type="InterPro" id="IPR015797">
    <property type="entry name" value="NUDIX_hydrolase-like_dom_sf"/>
</dbReference>
<protein>
    <submittedName>
        <fullName evidence="7">Uncharacterized protein</fullName>
    </submittedName>
</protein>
<dbReference type="CDD" id="cd03426">
    <property type="entry name" value="NUDIX_CoAse_Nudt7"/>
    <property type="match status" value="1"/>
</dbReference>
<gene>
    <name evidence="7" type="ORF">AB433_09705</name>
</gene>